<dbReference type="PROSITE" id="PS51036">
    <property type="entry name" value="ZF_A20"/>
    <property type="match status" value="1"/>
</dbReference>
<dbReference type="GO" id="GO:0005829">
    <property type="term" value="C:cytosol"/>
    <property type="evidence" value="ECO:0007669"/>
    <property type="project" value="TreeGrafter"/>
</dbReference>
<name>A0A3Q0KNZ0_SCHMA</name>
<dbReference type="GO" id="GO:0008270">
    <property type="term" value="F:zinc ion binding"/>
    <property type="evidence" value="ECO:0007669"/>
    <property type="project" value="UniProtKB-KW"/>
</dbReference>
<dbReference type="SUPFAM" id="SSF57716">
    <property type="entry name" value="Glucocorticoid receptor-like (DNA-binding domain)"/>
    <property type="match status" value="1"/>
</dbReference>
<feature type="domain" description="VPS9" evidence="7">
    <location>
        <begin position="201"/>
        <end position="420"/>
    </location>
</feature>
<dbReference type="FunCoup" id="A0A3Q0KNZ0">
    <property type="interactions" value="701"/>
</dbReference>
<dbReference type="AlphaFoldDB" id="A0A3Q0KNZ0"/>
<dbReference type="WBParaSite" id="Smp_145180.1">
    <property type="protein sequence ID" value="Smp_145180.1"/>
    <property type="gene ID" value="Smp_145180"/>
</dbReference>
<dbReference type="InterPro" id="IPR037191">
    <property type="entry name" value="VPS9_dom_sf"/>
</dbReference>
<keyword evidence="3" id="KW-0862">Zinc</keyword>
<feature type="domain" description="A20-type" evidence="6">
    <location>
        <begin position="11"/>
        <end position="45"/>
    </location>
</feature>
<dbReference type="SUPFAM" id="SSF109993">
    <property type="entry name" value="VPS9 domain"/>
    <property type="match status" value="1"/>
</dbReference>
<dbReference type="GO" id="GO:0031267">
    <property type="term" value="F:small GTPase binding"/>
    <property type="evidence" value="ECO:0007669"/>
    <property type="project" value="TreeGrafter"/>
</dbReference>
<feature type="compositionally biased region" description="Polar residues" evidence="5">
    <location>
        <begin position="319"/>
        <end position="333"/>
    </location>
</feature>
<dbReference type="Pfam" id="PF18151">
    <property type="entry name" value="DUF5601"/>
    <property type="match status" value="1"/>
</dbReference>
<dbReference type="Pfam" id="PF01754">
    <property type="entry name" value="zf-A20"/>
    <property type="match status" value="1"/>
</dbReference>
<dbReference type="PANTHER" id="PTHR23101:SF122">
    <property type="entry name" value="RABAPTIN-5-ASSOCIATED EXCHANGE FACTOR FOR RAB5"/>
    <property type="match status" value="1"/>
</dbReference>
<evidence type="ECO:0000256" key="1">
    <source>
        <dbReference type="ARBA" id="ARBA00022723"/>
    </source>
</evidence>
<dbReference type="GO" id="GO:0005085">
    <property type="term" value="F:guanyl-nucleotide exchange factor activity"/>
    <property type="evidence" value="ECO:0007669"/>
    <property type="project" value="InterPro"/>
</dbReference>
<dbReference type="InterPro" id="IPR041545">
    <property type="entry name" value="DUF5601"/>
</dbReference>
<keyword evidence="1" id="KW-0479">Metal-binding</keyword>
<dbReference type="InterPro" id="IPR003123">
    <property type="entry name" value="VPS9"/>
</dbReference>
<dbReference type="Gene3D" id="1.10.246.120">
    <property type="match status" value="1"/>
</dbReference>
<evidence type="ECO:0000256" key="5">
    <source>
        <dbReference type="SAM" id="MobiDB-lite"/>
    </source>
</evidence>
<feature type="compositionally biased region" description="Low complexity" evidence="5">
    <location>
        <begin position="305"/>
        <end position="318"/>
    </location>
</feature>
<accession>A0A3Q0KNZ0</accession>
<feature type="compositionally biased region" description="Low complexity" evidence="5">
    <location>
        <begin position="51"/>
        <end position="61"/>
    </location>
</feature>
<evidence type="ECO:0000259" key="7">
    <source>
        <dbReference type="PROSITE" id="PS51205"/>
    </source>
</evidence>
<dbReference type="Proteomes" id="UP000008854">
    <property type="component" value="Unassembled WGS sequence"/>
</dbReference>
<organism evidence="8 9">
    <name type="scientific">Schistosoma mansoni</name>
    <name type="common">Blood fluke</name>
    <dbReference type="NCBI Taxonomy" id="6183"/>
    <lineage>
        <taxon>Eukaryota</taxon>
        <taxon>Metazoa</taxon>
        <taxon>Spiralia</taxon>
        <taxon>Lophotrochozoa</taxon>
        <taxon>Platyhelminthes</taxon>
        <taxon>Trematoda</taxon>
        <taxon>Digenea</taxon>
        <taxon>Strigeidida</taxon>
        <taxon>Schistosomatoidea</taxon>
        <taxon>Schistosomatidae</taxon>
        <taxon>Schistosoma</taxon>
    </lineage>
</organism>
<dbReference type="GO" id="GO:0030139">
    <property type="term" value="C:endocytic vesicle"/>
    <property type="evidence" value="ECO:0007669"/>
    <property type="project" value="TreeGrafter"/>
</dbReference>
<evidence type="ECO:0000256" key="2">
    <source>
        <dbReference type="ARBA" id="ARBA00022771"/>
    </source>
</evidence>
<dbReference type="Gene3D" id="1.20.5.4770">
    <property type="match status" value="1"/>
</dbReference>
<dbReference type="SMART" id="SM00167">
    <property type="entry name" value="VPS9"/>
    <property type="match status" value="1"/>
</dbReference>
<proteinExistence type="predicted"/>
<dbReference type="PANTHER" id="PTHR23101">
    <property type="entry name" value="RAB GDP/GTP EXCHANGE FACTOR"/>
    <property type="match status" value="1"/>
</dbReference>
<evidence type="ECO:0000313" key="9">
    <source>
        <dbReference type="WBParaSite" id="Smp_145180.1"/>
    </source>
</evidence>
<dbReference type="InterPro" id="IPR045046">
    <property type="entry name" value="Vps9-like"/>
</dbReference>
<dbReference type="STRING" id="6183.A0A3Q0KNZ0"/>
<evidence type="ECO:0000256" key="3">
    <source>
        <dbReference type="ARBA" id="ARBA00022833"/>
    </source>
</evidence>
<evidence type="ECO:0000313" key="8">
    <source>
        <dbReference type="Proteomes" id="UP000008854"/>
    </source>
</evidence>
<reference evidence="9" key="2">
    <citation type="submission" date="2018-12" db="UniProtKB">
        <authorList>
            <consortium name="WormBaseParasite"/>
        </authorList>
    </citation>
    <scope>IDENTIFICATION</scope>
    <source>
        <strain evidence="9">Puerto Rican</strain>
    </source>
</reference>
<dbReference type="Gene3D" id="1.20.1050.80">
    <property type="entry name" value="VPS9 domain"/>
    <property type="match status" value="1"/>
</dbReference>
<reference evidence="8" key="1">
    <citation type="journal article" date="2012" name="PLoS Negl. Trop. Dis.">
        <title>A systematically improved high quality genome and transcriptome of the human blood fluke Schistosoma mansoni.</title>
        <authorList>
            <person name="Protasio A.V."/>
            <person name="Tsai I.J."/>
            <person name="Babbage A."/>
            <person name="Nichol S."/>
            <person name="Hunt M."/>
            <person name="Aslett M.A."/>
            <person name="De Silva N."/>
            <person name="Velarde G.S."/>
            <person name="Anderson T.J."/>
            <person name="Clark R.C."/>
            <person name="Davidson C."/>
            <person name="Dillon G.P."/>
            <person name="Holroyd N.E."/>
            <person name="LoVerde P.T."/>
            <person name="Lloyd C."/>
            <person name="McQuillan J."/>
            <person name="Oliveira G."/>
            <person name="Otto T.D."/>
            <person name="Parker-Manuel S.J."/>
            <person name="Quail M.A."/>
            <person name="Wilson R.A."/>
            <person name="Zerlotini A."/>
            <person name="Dunne D.W."/>
            <person name="Berriman M."/>
        </authorList>
    </citation>
    <scope>NUCLEOTIDE SEQUENCE [LARGE SCALE GENOMIC DNA]</scope>
    <source>
        <strain evidence="8">Puerto Rican</strain>
    </source>
</reference>
<keyword evidence="4" id="KW-0175">Coiled coil</keyword>
<keyword evidence="2" id="KW-0863">Zinc-finger</keyword>
<dbReference type="PROSITE" id="PS51205">
    <property type="entry name" value="VPS9"/>
    <property type="match status" value="1"/>
</dbReference>
<evidence type="ECO:0000259" key="6">
    <source>
        <dbReference type="PROSITE" id="PS51036"/>
    </source>
</evidence>
<dbReference type="InterPro" id="IPR002653">
    <property type="entry name" value="Znf_A20"/>
</dbReference>
<keyword evidence="8" id="KW-1185">Reference proteome</keyword>
<protein>
    <submittedName>
        <fullName evidence="9">Putative rab GDP/GTP exchange factor</fullName>
    </submittedName>
</protein>
<feature type="region of interest" description="Disordered" evidence="5">
    <location>
        <begin position="48"/>
        <end position="68"/>
    </location>
</feature>
<feature type="coiled-coil region" evidence="4">
    <location>
        <begin position="458"/>
        <end position="485"/>
    </location>
</feature>
<dbReference type="GO" id="GO:0003677">
    <property type="term" value="F:DNA binding"/>
    <property type="evidence" value="ECO:0007669"/>
    <property type="project" value="InterPro"/>
</dbReference>
<dbReference type="GO" id="GO:0016192">
    <property type="term" value="P:vesicle-mediated transport"/>
    <property type="evidence" value="ECO:0007669"/>
    <property type="project" value="InterPro"/>
</dbReference>
<dbReference type="Pfam" id="PF02204">
    <property type="entry name" value="VPS9"/>
    <property type="match status" value="1"/>
</dbReference>
<feature type="region of interest" description="Disordered" evidence="5">
    <location>
        <begin position="305"/>
        <end position="333"/>
    </location>
</feature>
<dbReference type="SMART" id="SM00259">
    <property type="entry name" value="ZnF_A20"/>
    <property type="match status" value="1"/>
</dbReference>
<evidence type="ECO:0000256" key="4">
    <source>
        <dbReference type="SAM" id="Coils"/>
    </source>
</evidence>
<sequence length="564" mass="64551">MNANYPPSRLQVSSLSCKNKCGFYGNPSWDGYCSVCYRNAHQRQSNFRQASSTSSLSTQNSEAEVKPKHTIGKNATSIKNIFKVPRDDNRDQIPVNPEECLQAEKEFKTFLNTLRASANADISRHVSKLMEQLEPIRSSNINQASMIVQDFYHNLSNRISNNPMYSNLSSKTKESVLNSVERFVTTWIYFWAFASPTTDDENIDLKLQEKIRSLHWVTPYLLDSPINPNSSEELAHLDLATFVLVIIFLFHFICFNLALIKVNTLLASEDKLNQIVQCCRSVFDALRVHYRNYAAITQPYLCNNNDNSDNNNKSSTSDYVPSQNENNNSTHVQNNAMNNSVNITNNIVFEQENTANADDFLPTLIWIVLNSNPPLIYSNLQFIMRFANQNRLNSGEAGYFFTNLSCAVHFLRNLTHESLSLSEEDFNRCMRKGLLLIRRPGEPLSENEKLLMDNGIRLADLEDSLNDLNTKLESAESDMKRFHEYFHHEIKQIRTNIPLNVRIDDLDSRHLENPHILLLGPLCKSNRQNESLLDCDLDETTNRLLPDPIQPAPYDAVNHCKKSL</sequence>
<dbReference type="InParanoid" id="A0A3Q0KNZ0"/>